<dbReference type="EMBL" id="CP001880">
    <property type="protein sequence ID" value="ADC52324.1"/>
    <property type="molecule type" value="Genomic_DNA"/>
</dbReference>
<sequence length="89" mass="10443">MKISAIQNKYEEILHSEEEDDMRSLLLGKLMTNMEIFYHIPIFCDEGWEKKNQTVLALFRKISSTRNLYKSVLPLGKGRTLLNVFLHTI</sequence>
<dbReference type="KEGG" id="bpf:BpOF4_21644"/>
<organism evidence="1 2">
    <name type="scientific">Alkalihalophilus pseudofirmus (strain ATCC BAA-2126 / JCM 17055 / OF4)</name>
    <name type="common">Bacillus pseudofirmus</name>
    <dbReference type="NCBI Taxonomy" id="398511"/>
    <lineage>
        <taxon>Bacteria</taxon>
        <taxon>Bacillati</taxon>
        <taxon>Bacillota</taxon>
        <taxon>Bacilli</taxon>
        <taxon>Bacillales</taxon>
        <taxon>Bacillaceae</taxon>
        <taxon>Alkalihalophilus</taxon>
    </lineage>
</organism>
<protein>
    <submittedName>
        <fullName evidence="1">Uncharacterized protein</fullName>
    </submittedName>
</protein>
<evidence type="ECO:0000313" key="1">
    <source>
        <dbReference type="EMBL" id="ADC52324.1"/>
    </source>
</evidence>
<reference evidence="1 2" key="1">
    <citation type="journal article" date="2011" name="Environ. Microbiol.">
        <title>Genome of alkaliphilic Bacillus pseudofirmus OF4 reveals adaptations that support the ability to grow in an external pH range from 7.5 to 11.4.</title>
        <authorList>
            <person name="Janto B."/>
            <person name="Ahmed A."/>
            <person name="Ito M."/>
            <person name="Liu J."/>
            <person name="Hicks D.B."/>
            <person name="Pagni S."/>
            <person name="Fackelmayer O.J."/>
            <person name="Smith T.A."/>
            <person name="Earl J."/>
            <person name="Elbourne L.D."/>
            <person name="Hassan K."/>
            <person name="Paulsen I.T."/>
            <person name="Kolsto A.B."/>
            <person name="Tourasse N.J."/>
            <person name="Ehrlich G.D."/>
            <person name="Boissy R."/>
            <person name="Ivey D.M."/>
            <person name="Li G."/>
            <person name="Xue Y."/>
            <person name="Ma Y."/>
            <person name="Hu F.Z."/>
            <person name="Krulwich T.A."/>
        </authorList>
    </citation>
    <scope>NUCLEOTIDE SEQUENCE [LARGE SCALE GENOMIC DNA]</scope>
    <source>
        <strain evidence="2">ATCC BAA-2126 / JCM 17055 / OF4</strain>
    </source>
</reference>
<proteinExistence type="predicted"/>
<evidence type="ECO:0000313" key="2">
    <source>
        <dbReference type="Proteomes" id="UP000001544"/>
    </source>
</evidence>
<accession>D3G1U8</accession>
<dbReference type="Proteomes" id="UP000001544">
    <property type="component" value="Plasmid pBpOF4-02"/>
</dbReference>
<keyword evidence="2" id="KW-1185">Reference proteome</keyword>
<geneLocation type="plasmid" evidence="1 2">
    <name>pBpOF4-02</name>
</geneLocation>
<dbReference type="HOGENOM" id="CLU_2448521_0_0_9"/>
<keyword evidence="1" id="KW-0614">Plasmid</keyword>
<dbReference type="RefSeq" id="WP_012961229.1">
    <property type="nucleotide sequence ID" value="NC_013793.1"/>
</dbReference>
<gene>
    <name evidence="1" type="ordered locus">BpOF4_21644</name>
</gene>
<dbReference type="AlphaFoldDB" id="D3G1U8"/>
<name>D3G1U8_ALKPO</name>